<evidence type="ECO:0000256" key="5">
    <source>
        <dbReference type="ARBA" id="ARBA00022991"/>
    </source>
</evidence>
<evidence type="ECO:0000256" key="4">
    <source>
        <dbReference type="ARBA" id="ARBA00022827"/>
    </source>
</evidence>
<dbReference type="Gene3D" id="1.10.579.10">
    <property type="entry name" value="DNA Cyclobutane Dipyrimidine Photolyase, subunit A, domain 3"/>
    <property type="match status" value="1"/>
</dbReference>
<dbReference type="GO" id="GO:0003913">
    <property type="term" value="F:DNA photolyase activity"/>
    <property type="evidence" value="ECO:0007669"/>
    <property type="project" value="InterPro"/>
</dbReference>
<feature type="binding site" evidence="6">
    <location>
        <begin position="233"/>
        <end position="237"/>
    </location>
    <ligand>
        <name>FAD</name>
        <dbReference type="ChEBI" id="CHEBI:57692"/>
    </ligand>
</feature>
<feature type="domain" description="Photolyase/cryptochrome alpha/beta" evidence="8">
    <location>
        <begin position="3"/>
        <end position="138"/>
    </location>
</feature>
<gene>
    <name evidence="9" type="ORF">M6D89_03990</name>
</gene>
<evidence type="ECO:0000313" key="10">
    <source>
        <dbReference type="Proteomes" id="UP001139319"/>
    </source>
</evidence>
<evidence type="ECO:0000259" key="8">
    <source>
        <dbReference type="PROSITE" id="PS51645"/>
    </source>
</evidence>
<dbReference type="AlphaFoldDB" id="A0A9X2KSP4"/>
<keyword evidence="3 6" id="KW-0285">Flavoprotein</keyword>
<reference evidence="9" key="2">
    <citation type="submission" date="2023-01" db="EMBL/GenBank/DDBJ databases">
        <title>Gilvimarinus xylanilyticus HB14 isolated from Caulerpa lentillifera aquaculture base in Hainan, China.</title>
        <authorList>
            <person name="Zhang Y.-J."/>
        </authorList>
    </citation>
    <scope>NUCLEOTIDE SEQUENCE</scope>
    <source>
        <strain evidence="9">HB14</strain>
    </source>
</reference>
<organism evidence="9 10">
    <name type="scientific">Gilvimarinus xylanilyticus</name>
    <dbReference type="NCBI Taxonomy" id="2944139"/>
    <lineage>
        <taxon>Bacteria</taxon>
        <taxon>Pseudomonadati</taxon>
        <taxon>Pseudomonadota</taxon>
        <taxon>Gammaproteobacteria</taxon>
        <taxon>Cellvibrionales</taxon>
        <taxon>Cellvibrionaceae</taxon>
        <taxon>Gilvimarinus</taxon>
    </lineage>
</organism>
<dbReference type="RefSeq" id="WP_253966730.1">
    <property type="nucleotide sequence ID" value="NZ_JAMFTH010000001.1"/>
</dbReference>
<comment type="caution">
    <text evidence="9">The sequence shown here is derived from an EMBL/GenBank/DDBJ whole genome shotgun (WGS) entry which is preliminary data.</text>
</comment>
<evidence type="ECO:0000256" key="1">
    <source>
        <dbReference type="ARBA" id="ARBA00005862"/>
    </source>
</evidence>
<dbReference type="Proteomes" id="UP001139319">
    <property type="component" value="Unassembled WGS sequence"/>
</dbReference>
<keyword evidence="4 6" id="KW-0274">FAD</keyword>
<evidence type="ECO:0000256" key="6">
    <source>
        <dbReference type="PIRSR" id="PIRSR602081-1"/>
    </source>
</evidence>
<feature type="binding site" evidence="6">
    <location>
        <position position="220"/>
    </location>
    <ligand>
        <name>FAD</name>
        <dbReference type="ChEBI" id="CHEBI:57692"/>
    </ligand>
</feature>
<dbReference type="GO" id="GO:0003677">
    <property type="term" value="F:DNA binding"/>
    <property type="evidence" value="ECO:0007669"/>
    <property type="project" value="TreeGrafter"/>
</dbReference>
<comment type="cofactor">
    <cofactor evidence="6 7">
        <name>FAD</name>
        <dbReference type="ChEBI" id="CHEBI:57692"/>
    </cofactor>
    <text evidence="6 7">Binds 1 FAD per subunit.</text>
</comment>
<name>A0A9X2KSP4_9GAMM</name>
<dbReference type="InterPro" id="IPR005101">
    <property type="entry name" value="Cryptochr/Photolyase_FAD-bd"/>
</dbReference>
<feature type="binding site" evidence="6">
    <location>
        <begin position="370"/>
        <end position="372"/>
    </location>
    <ligand>
        <name>FAD</name>
        <dbReference type="ChEBI" id="CHEBI:57692"/>
    </ligand>
</feature>
<comment type="similarity">
    <text evidence="1 7">Belongs to the DNA photolyase class-1 family.</text>
</comment>
<dbReference type="Gene3D" id="1.25.40.80">
    <property type="match status" value="1"/>
</dbReference>
<dbReference type="InterPro" id="IPR002081">
    <property type="entry name" value="Cryptochrome/DNA_photolyase_1"/>
</dbReference>
<comment type="function">
    <text evidence="7">May have a photoreceptor function.</text>
</comment>
<dbReference type="PANTHER" id="PTHR11455">
    <property type="entry name" value="CRYPTOCHROME"/>
    <property type="match status" value="1"/>
</dbReference>
<dbReference type="PANTHER" id="PTHR11455:SF22">
    <property type="entry name" value="CRYPTOCHROME DASH"/>
    <property type="match status" value="1"/>
</dbReference>
<dbReference type="SUPFAM" id="SSF48173">
    <property type="entry name" value="Cryptochrome/photolyase FAD-binding domain"/>
    <property type="match status" value="1"/>
</dbReference>
<dbReference type="NCBIfam" id="TIGR02765">
    <property type="entry name" value="crypto_DASH"/>
    <property type="match status" value="1"/>
</dbReference>
<dbReference type="GO" id="GO:0000719">
    <property type="term" value="P:photoreactive repair"/>
    <property type="evidence" value="ECO:0007669"/>
    <property type="project" value="TreeGrafter"/>
</dbReference>
<evidence type="ECO:0000313" key="9">
    <source>
        <dbReference type="EMBL" id="MCP8898454.1"/>
    </source>
</evidence>
<reference evidence="9" key="1">
    <citation type="submission" date="2022-05" db="EMBL/GenBank/DDBJ databases">
        <authorList>
            <person name="Sun H.-N."/>
        </authorList>
    </citation>
    <scope>NUCLEOTIDE SEQUENCE</scope>
    <source>
        <strain evidence="9">HB14</strain>
    </source>
</reference>
<dbReference type="Gene3D" id="3.40.50.620">
    <property type="entry name" value="HUPs"/>
    <property type="match status" value="1"/>
</dbReference>
<dbReference type="SUPFAM" id="SSF52425">
    <property type="entry name" value="Cryptochrome/photolyase, N-terminal domain"/>
    <property type="match status" value="1"/>
</dbReference>
<dbReference type="EMBL" id="JAMFTH010000001">
    <property type="protein sequence ID" value="MCP8898454.1"/>
    <property type="molecule type" value="Genomic_DNA"/>
</dbReference>
<dbReference type="Pfam" id="PF00875">
    <property type="entry name" value="DNA_photolyase"/>
    <property type="match status" value="1"/>
</dbReference>
<protein>
    <recommendedName>
        <fullName evidence="2 7">Cryptochrome DASH</fullName>
    </recommendedName>
</protein>
<accession>A0A9X2KSP4</accession>
<dbReference type="Pfam" id="PF03441">
    <property type="entry name" value="FAD_binding_7"/>
    <property type="match status" value="1"/>
</dbReference>
<dbReference type="InterPro" id="IPR036155">
    <property type="entry name" value="Crypto/Photolyase_N_sf"/>
</dbReference>
<dbReference type="PROSITE" id="PS51645">
    <property type="entry name" value="PHR_CRY_ALPHA_BETA"/>
    <property type="match status" value="1"/>
</dbReference>
<comment type="cofactor">
    <cofactor evidence="7">
        <name>(6R)-5,10-methylene-5,6,7,8-tetrahydrofolate</name>
        <dbReference type="ChEBI" id="CHEBI:15636"/>
    </cofactor>
    <text evidence="7">Binds 1 5,10-methenyltetrahydrofolate (MTHF) per subunit.</text>
</comment>
<feature type="binding site" evidence="6">
    <location>
        <begin position="273"/>
        <end position="281"/>
    </location>
    <ligand>
        <name>FAD</name>
        <dbReference type="ChEBI" id="CHEBI:57692"/>
    </ligand>
</feature>
<dbReference type="InterPro" id="IPR014133">
    <property type="entry name" value="Cry_DASH"/>
</dbReference>
<evidence type="ECO:0000256" key="2">
    <source>
        <dbReference type="ARBA" id="ARBA00017881"/>
    </source>
</evidence>
<dbReference type="InterPro" id="IPR036134">
    <property type="entry name" value="Crypto/Photolyase_FAD-like_sf"/>
</dbReference>
<dbReference type="InterPro" id="IPR014729">
    <property type="entry name" value="Rossmann-like_a/b/a_fold"/>
</dbReference>
<keyword evidence="5 7" id="KW-0157">Chromophore</keyword>
<evidence type="ECO:0000256" key="7">
    <source>
        <dbReference type="RuleBase" id="RU367151"/>
    </source>
</evidence>
<keyword evidence="10" id="KW-1185">Reference proteome</keyword>
<dbReference type="GO" id="GO:0071949">
    <property type="term" value="F:FAD binding"/>
    <property type="evidence" value="ECO:0007669"/>
    <property type="project" value="TreeGrafter"/>
</dbReference>
<evidence type="ECO:0000256" key="3">
    <source>
        <dbReference type="ARBA" id="ARBA00022630"/>
    </source>
</evidence>
<sequence length="438" mass="49567">MKVIGLYIFDNDCRLQDNPALAKFSEQVDELICLYCLKPQDNFSRHFSHSAASSAQRGYLQQTLAELARGLSALDQRLLVEPGPLLDVVGRYIRQYSISHIGRSVHPGLYEQNQWQQLQQQYPEQTFVEANSSSLFDQEDLPFPLAGLPTSFTPFRKRIETIDPVISKAGWPNLPAPAQVPLPAWPHALVAASNDYYRGGEVSAQQHLARCFTGTAPRHYKETRNELMGQSFSTELSGYLAHGALSPRQVVTALREYEARYGANESTYWIYFELLWREYFYWSARARGKKLFTFDGGTGKGPQTSFYPSRFKQWCQGTTPFPLVNALMGELNATGWMSNRGRQIAASCLVNELQLDWRYGAAYFEQCLIDYDVASNWGNWQYIAGVGADPRGGRHFNLDKQGELYDPEGTYVARWSGEAQCQPLDQVDMVDWPLGGNS</sequence>
<dbReference type="InterPro" id="IPR006050">
    <property type="entry name" value="DNA_photolyase_N"/>
</dbReference>
<proteinExistence type="inferred from homology"/>